<reference evidence="1 2" key="1">
    <citation type="submission" date="2020-02" db="EMBL/GenBank/DDBJ databases">
        <title>Draft genome sequence of Haematococcus lacustris strain NIES-144.</title>
        <authorList>
            <person name="Morimoto D."/>
            <person name="Nakagawa S."/>
            <person name="Yoshida T."/>
            <person name="Sawayama S."/>
        </authorList>
    </citation>
    <scope>NUCLEOTIDE SEQUENCE [LARGE SCALE GENOMIC DNA]</scope>
    <source>
        <strain evidence="1 2">NIES-144</strain>
    </source>
</reference>
<dbReference type="Proteomes" id="UP000485058">
    <property type="component" value="Unassembled WGS sequence"/>
</dbReference>
<sequence length="33" mass="3765">MARQGNKVVRLERVGFQVQGKTIIKDFTYDLGP</sequence>
<comment type="caution">
    <text evidence="1">The sequence shown here is derived from an EMBL/GenBank/DDBJ whole genome shotgun (WGS) entry which is preliminary data.</text>
</comment>
<accession>A0A6A0ACA0</accession>
<evidence type="ECO:0000313" key="2">
    <source>
        <dbReference type="Proteomes" id="UP000485058"/>
    </source>
</evidence>
<organism evidence="1 2">
    <name type="scientific">Haematococcus lacustris</name>
    <name type="common">Green alga</name>
    <name type="synonym">Haematococcus pluvialis</name>
    <dbReference type="NCBI Taxonomy" id="44745"/>
    <lineage>
        <taxon>Eukaryota</taxon>
        <taxon>Viridiplantae</taxon>
        <taxon>Chlorophyta</taxon>
        <taxon>core chlorophytes</taxon>
        <taxon>Chlorophyceae</taxon>
        <taxon>CS clade</taxon>
        <taxon>Chlamydomonadales</taxon>
        <taxon>Haematococcaceae</taxon>
        <taxon>Haematococcus</taxon>
    </lineage>
</organism>
<protein>
    <submittedName>
        <fullName evidence="1">Uncharacterized protein</fullName>
    </submittedName>
</protein>
<feature type="non-terminal residue" evidence="1">
    <location>
        <position position="33"/>
    </location>
</feature>
<proteinExistence type="predicted"/>
<feature type="non-terminal residue" evidence="1">
    <location>
        <position position="1"/>
    </location>
</feature>
<name>A0A6A0ACA0_HAELA</name>
<dbReference type="EMBL" id="BLLF01004940">
    <property type="protein sequence ID" value="GFH30490.1"/>
    <property type="molecule type" value="Genomic_DNA"/>
</dbReference>
<gene>
    <name evidence="1" type="ORF">HaLaN_29358</name>
</gene>
<dbReference type="AlphaFoldDB" id="A0A6A0ACA0"/>
<keyword evidence="2" id="KW-1185">Reference proteome</keyword>
<evidence type="ECO:0000313" key="1">
    <source>
        <dbReference type="EMBL" id="GFH30490.1"/>
    </source>
</evidence>